<dbReference type="KEGG" id="pmaw:MACH26_26970"/>
<dbReference type="Proteomes" id="UP001333710">
    <property type="component" value="Chromosome"/>
</dbReference>
<dbReference type="AlphaFoldDB" id="A0AA48HIR3"/>
<gene>
    <name evidence="2" type="ORF">MACH26_26970</name>
</gene>
<evidence type="ECO:0000256" key="1">
    <source>
        <dbReference type="SAM" id="SignalP"/>
    </source>
</evidence>
<name>A0AA48HIR3_9ALTE</name>
<protein>
    <recommendedName>
        <fullName evidence="4">Exonuclease III</fullName>
    </recommendedName>
</protein>
<feature type="chain" id="PRO_5041404290" description="Exonuclease III" evidence="1">
    <location>
        <begin position="21"/>
        <end position="141"/>
    </location>
</feature>
<evidence type="ECO:0000313" key="3">
    <source>
        <dbReference type="Proteomes" id="UP001333710"/>
    </source>
</evidence>
<dbReference type="RefSeq" id="WP_338293160.1">
    <property type="nucleotide sequence ID" value="NZ_AP027272.1"/>
</dbReference>
<organism evidence="2 3">
    <name type="scientific">Planctobacterium marinum</name>
    <dbReference type="NCBI Taxonomy" id="1631968"/>
    <lineage>
        <taxon>Bacteria</taxon>
        <taxon>Pseudomonadati</taxon>
        <taxon>Pseudomonadota</taxon>
        <taxon>Gammaproteobacteria</taxon>
        <taxon>Alteromonadales</taxon>
        <taxon>Alteromonadaceae</taxon>
        <taxon>Planctobacterium</taxon>
    </lineage>
</organism>
<feature type="signal peptide" evidence="1">
    <location>
        <begin position="1"/>
        <end position="20"/>
    </location>
</feature>
<dbReference type="EMBL" id="AP027272">
    <property type="protein sequence ID" value="BDX07176.1"/>
    <property type="molecule type" value="Genomic_DNA"/>
</dbReference>
<sequence>MFKSLFAAVVVASVSHTATAFEFVNVDGSEFSQKCIVAVQTGETVKGRDAKVSCNGMPINEFVAKYNKEAKEVAKTIAFENVDNAPESELCIAAATSNEAFVAAKSRLSISLNNIKCNGVELNKFAKRFNKEFQSQVILLI</sequence>
<keyword evidence="1" id="KW-0732">Signal</keyword>
<keyword evidence="3" id="KW-1185">Reference proteome</keyword>
<reference evidence="2" key="1">
    <citation type="submission" date="2023-01" db="EMBL/GenBank/DDBJ databases">
        <title>Complete genome sequence of Planctobacterium marinum strain Dej080120_11.</title>
        <authorList>
            <person name="Ueki S."/>
            <person name="Maruyama F."/>
        </authorList>
    </citation>
    <scope>NUCLEOTIDE SEQUENCE</scope>
    <source>
        <strain evidence="2">Dej080120_11</strain>
    </source>
</reference>
<proteinExistence type="predicted"/>
<evidence type="ECO:0008006" key="4">
    <source>
        <dbReference type="Google" id="ProtNLM"/>
    </source>
</evidence>
<evidence type="ECO:0000313" key="2">
    <source>
        <dbReference type="EMBL" id="BDX07176.1"/>
    </source>
</evidence>
<accession>A0AA48HIR3</accession>